<keyword evidence="2" id="KW-1185">Reference proteome</keyword>
<sequence length="123" mass="12806">MENGSGAGSNGNGGEVFPNENGAGNGKAVQALHRSFGEVHGILEHNRMLIQEIGQNHEAREAGGLSRNVALIRELNSNIARVVNLYTDLSTSFSQSLVKGSPAAAAADATAAKGGYKRPRPPQ</sequence>
<reference evidence="1" key="1">
    <citation type="submission" date="2021-05" db="EMBL/GenBank/DDBJ databases">
        <authorList>
            <person name="Scholz U."/>
            <person name="Mascher M."/>
            <person name="Fiebig A."/>
        </authorList>
    </citation>
    <scope>NUCLEOTIDE SEQUENCE [LARGE SCALE GENOMIC DNA]</scope>
</reference>
<proteinExistence type="predicted"/>
<dbReference type="EnsemblPlants" id="AVESA.00010b.r2.5AG0843210.1">
    <property type="protein sequence ID" value="AVESA.00010b.r2.5AG0843210.1.CDS.1"/>
    <property type="gene ID" value="AVESA.00010b.r2.5AG0843210"/>
</dbReference>
<evidence type="ECO:0000313" key="1">
    <source>
        <dbReference type="EnsemblPlants" id="AVESA.00010b.r2.5AG0843210.1.CDS.1"/>
    </source>
</evidence>
<dbReference type="Proteomes" id="UP001732700">
    <property type="component" value="Chromosome 5A"/>
</dbReference>
<name>A0ACD5XRS0_AVESA</name>
<evidence type="ECO:0000313" key="2">
    <source>
        <dbReference type="Proteomes" id="UP001732700"/>
    </source>
</evidence>
<organism evidence="1 2">
    <name type="scientific">Avena sativa</name>
    <name type="common">Oat</name>
    <dbReference type="NCBI Taxonomy" id="4498"/>
    <lineage>
        <taxon>Eukaryota</taxon>
        <taxon>Viridiplantae</taxon>
        <taxon>Streptophyta</taxon>
        <taxon>Embryophyta</taxon>
        <taxon>Tracheophyta</taxon>
        <taxon>Spermatophyta</taxon>
        <taxon>Magnoliopsida</taxon>
        <taxon>Liliopsida</taxon>
        <taxon>Poales</taxon>
        <taxon>Poaceae</taxon>
        <taxon>BOP clade</taxon>
        <taxon>Pooideae</taxon>
        <taxon>Poodae</taxon>
        <taxon>Poeae</taxon>
        <taxon>Poeae Chloroplast Group 1 (Aveneae type)</taxon>
        <taxon>Aveninae</taxon>
        <taxon>Avena</taxon>
    </lineage>
</organism>
<reference evidence="1" key="2">
    <citation type="submission" date="2025-09" db="UniProtKB">
        <authorList>
            <consortium name="EnsemblPlants"/>
        </authorList>
    </citation>
    <scope>IDENTIFICATION</scope>
</reference>
<protein>
    <submittedName>
        <fullName evidence="1">Uncharacterized protein</fullName>
    </submittedName>
</protein>
<accession>A0ACD5XRS0</accession>